<dbReference type="Proteomes" id="UP000001064">
    <property type="component" value="Unassembled WGS sequence"/>
</dbReference>
<sequence length="131" mass="15426">MSTLKDIIDELLKQKINDDDNTNINNNNNKDKKLNNQEIFNKLSTYLPEISVNNLEQFTNDTYEQLSKLNHKITYDKTADDLQPFSLFQYNLNNQFFDTINENSLKYNSIIRKRSRTTKSKKTINIGAQQK</sequence>
<dbReference type="KEGG" id="dpp:DICPUDRAFT_84337"/>
<gene>
    <name evidence="1" type="ORF">DICPUDRAFT_84337</name>
</gene>
<protein>
    <submittedName>
        <fullName evidence="1">Uncharacterized protein</fullName>
    </submittedName>
</protein>
<keyword evidence="2" id="KW-1185">Reference proteome</keyword>
<evidence type="ECO:0000313" key="1">
    <source>
        <dbReference type="EMBL" id="EGC29649.1"/>
    </source>
</evidence>
<dbReference type="EMBL" id="GL871406">
    <property type="protein sequence ID" value="EGC29649.1"/>
    <property type="molecule type" value="Genomic_DNA"/>
</dbReference>
<dbReference type="RefSeq" id="XP_003293818.1">
    <property type="nucleotide sequence ID" value="XM_003293770.1"/>
</dbReference>
<evidence type="ECO:0000313" key="2">
    <source>
        <dbReference type="Proteomes" id="UP000001064"/>
    </source>
</evidence>
<dbReference type="InParanoid" id="F1A2C4"/>
<dbReference type="VEuPathDB" id="AmoebaDB:DICPUDRAFT_84337"/>
<dbReference type="AlphaFoldDB" id="F1A2C4"/>
<dbReference type="GeneID" id="10505134"/>
<accession>F1A2C4</accession>
<name>F1A2C4_DICPU</name>
<reference evidence="2" key="1">
    <citation type="journal article" date="2011" name="Genome Biol.">
        <title>Comparative genomics of the social amoebae Dictyostelium discoideum and Dictyostelium purpureum.</title>
        <authorList>
            <consortium name="US DOE Joint Genome Institute (JGI-PGF)"/>
            <person name="Sucgang R."/>
            <person name="Kuo A."/>
            <person name="Tian X."/>
            <person name="Salerno W."/>
            <person name="Parikh A."/>
            <person name="Feasley C.L."/>
            <person name="Dalin E."/>
            <person name="Tu H."/>
            <person name="Huang E."/>
            <person name="Barry K."/>
            <person name="Lindquist E."/>
            <person name="Shapiro H."/>
            <person name="Bruce D."/>
            <person name="Schmutz J."/>
            <person name="Salamov A."/>
            <person name="Fey P."/>
            <person name="Gaudet P."/>
            <person name="Anjard C."/>
            <person name="Babu M.M."/>
            <person name="Basu S."/>
            <person name="Bushmanova Y."/>
            <person name="van der Wel H."/>
            <person name="Katoh-Kurasawa M."/>
            <person name="Dinh C."/>
            <person name="Coutinho P.M."/>
            <person name="Saito T."/>
            <person name="Elias M."/>
            <person name="Schaap P."/>
            <person name="Kay R.R."/>
            <person name="Henrissat B."/>
            <person name="Eichinger L."/>
            <person name="Rivero F."/>
            <person name="Putnam N.H."/>
            <person name="West C.M."/>
            <person name="Loomis W.F."/>
            <person name="Chisholm R.L."/>
            <person name="Shaulsky G."/>
            <person name="Strassmann J.E."/>
            <person name="Queller D.C."/>
            <person name="Kuspa A."/>
            <person name="Grigoriev I.V."/>
        </authorList>
    </citation>
    <scope>NUCLEOTIDE SEQUENCE [LARGE SCALE GENOMIC DNA]</scope>
    <source>
        <strain evidence="2">QSDP1</strain>
    </source>
</reference>
<organism evidence="1 2">
    <name type="scientific">Dictyostelium purpureum</name>
    <name type="common">Slime mold</name>
    <dbReference type="NCBI Taxonomy" id="5786"/>
    <lineage>
        <taxon>Eukaryota</taxon>
        <taxon>Amoebozoa</taxon>
        <taxon>Evosea</taxon>
        <taxon>Eumycetozoa</taxon>
        <taxon>Dictyostelia</taxon>
        <taxon>Dictyosteliales</taxon>
        <taxon>Dictyosteliaceae</taxon>
        <taxon>Dictyostelium</taxon>
    </lineage>
</organism>
<proteinExistence type="predicted"/>